<sequence length="109" mass="12191">MVGLLCREARKGLKRQSGPLLERRGRDSRARSWGRTFRGLASSFLWREGEEKEGSCEEGGGQIRLLNCASSSQGSVFCTHLARKDCNLAIFAKAAFSKKTQKGLNLEWR</sequence>
<proteinExistence type="predicted"/>
<dbReference type="AlphaFoldDB" id="A0AA35NYM1"/>
<evidence type="ECO:0000313" key="2">
    <source>
        <dbReference type="Proteomes" id="UP001178461"/>
    </source>
</evidence>
<accession>A0AA35NYM1</accession>
<gene>
    <name evidence="1" type="ORF">PODLI_1B021375</name>
</gene>
<evidence type="ECO:0000313" key="1">
    <source>
        <dbReference type="EMBL" id="CAI5768564.1"/>
    </source>
</evidence>
<reference evidence="1" key="1">
    <citation type="submission" date="2022-12" db="EMBL/GenBank/DDBJ databases">
        <authorList>
            <person name="Alioto T."/>
            <person name="Alioto T."/>
            <person name="Gomez Garrido J."/>
        </authorList>
    </citation>
    <scope>NUCLEOTIDE SEQUENCE</scope>
</reference>
<dbReference type="EMBL" id="OX395127">
    <property type="protein sequence ID" value="CAI5768564.1"/>
    <property type="molecule type" value="Genomic_DNA"/>
</dbReference>
<organism evidence="1 2">
    <name type="scientific">Podarcis lilfordi</name>
    <name type="common">Lilford's wall lizard</name>
    <dbReference type="NCBI Taxonomy" id="74358"/>
    <lineage>
        <taxon>Eukaryota</taxon>
        <taxon>Metazoa</taxon>
        <taxon>Chordata</taxon>
        <taxon>Craniata</taxon>
        <taxon>Vertebrata</taxon>
        <taxon>Euteleostomi</taxon>
        <taxon>Lepidosauria</taxon>
        <taxon>Squamata</taxon>
        <taxon>Bifurcata</taxon>
        <taxon>Unidentata</taxon>
        <taxon>Episquamata</taxon>
        <taxon>Laterata</taxon>
        <taxon>Lacertibaenia</taxon>
        <taxon>Lacertidae</taxon>
        <taxon>Podarcis</taxon>
    </lineage>
</organism>
<name>A0AA35NYM1_9SAUR</name>
<dbReference type="Proteomes" id="UP001178461">
    <property type="component" value="Chromosome 2"/>
</dbReference>
<protein>
    <submittedName>
        <fullName evidence="1">Uncharacterized protein</fullName>
    </submittedName>
</protein>
<keyword evidence="2" id="KW-1185">Reference proteome</keyword>